<dbReference type="SUPFAM" id="SSF56935">
    <property type="entry name" value="Porins"/>
    <property type="match status" value="1"/>
</dbReference>
<feature type="short sequence motif" description="TonB C-terminal box" evidence="13">
    <location>
        <begin position="702"/>
        <end position="719"/>
    </location>
</feature>
<evidence type="ECO:0000313" key="17">
    <source>
        <dbReference type="EMBL" id="STY64805.1"/>
    </source>
</evidence>
<keyword evidence="7" id="KW-0677">Repeat</keyword>
<organism evidence="17 18">
    <name type="scientific">Mannheimia haemolytica</name>
    <name type="common">Pasteurella haemolytica</name>
    <dbReference type="NCBI Taxonomy" id="75985"/>
    <lineage>
        <taxon>Bacteria</taxon>
        <taxon>Pseudomonadati</taxon>
        <taxon>Pseudomonadota</taxon>
        <taxon>Gammaproteobacteria</taxon>
        <taxon>Pasteurellales</taxon>
        <taxon>Pasteurellaceae</taxon>
        <taxon>Mannheimia</taxon>
    </lineage>
</organism>
<evidence type="ECO:0000259" key="15">
    <source>
        <dbReference type="Pfam" id="PF00593"/>
    </source>
</evidence>
<dbReference type="GO" id="GO:0009279">
    <property type="term" value="C:cell outer membrane"/>
    <property type="evidence" value="ECO:0007669"/>
    <property type="project" value="UniProtKB-SubCell"/>
</dbReference>
<evidence type="ECO:0000256" key="9">
    <source>
        <dbReference type="ARBA" id="ARBA00023136"/>
    </source>
</evidence>
<dbReference type="InterPro" id="IPR037066">
    <property type="entry name" value="Plug_dom_sf"/>
</dbReference>
<evidence type="ECO:0000313" key="18">
    <source>
        <dbReference type="Proteomes" id="UP000254802"/>
    </source>
</evidence>
<comment type="subcellular location">
    <subcellularLocation>
        <location evidence="1 12">Cell outer membrane</location>
        <topology evidence="1 12">Multi-pass membrane protein</topology>
    </subcellularLocation>
</comment>
<evidence type="ECO:0000256" key="7">
    <source>
        <dbReference type="ARBA" id="ARBA00022737"/>
    </source>
</evidence>
<evidence type="ECO:0000256" key="5">
    <source>
        <dbReference type="ARBA" id="ARBA00022692"/>
    </source>
</evidence>
<dbReference type="InterPro" id="IPR012910">
    <property type="entry name" value="Plug_dom"/>
</dbReference>
<keyword evidence="5 12" id="KW-0812">Transmembrane</keyword>
<keyword evidence="11 12" id="KW-0998">Cell outer membrane</keyword>
<dbReference type="InterPro" id="IPR010949">
    <property type="entry name" value="TonB_Hb/transfer/lactofer_rcpt"/>
</dbReference>
<reference evidence="17 18" key="1">
    <citation type="submission" date="2018-06" db="EMBL/GenBank/DDBJ databases">
        <authorList>
            <consortium name="Pathogen Informatics"/>
            <person name="Doyle S."/>
        </authorList>
    </citation>
    <scope>NUCLEOTIDE SEQUENCE [LARGE SCALE GENOMIC DNA]</scope>
    <source>
        <strain evidence="17 18">NCTC10638</strain>
    </source>
</reference>
<keyword evidence="4 12" id="KW-1134">Transmembrane beta strand</keyword>
<proteinExistence type="inferred from homology"/>
<dbReference type="PROSITE" id="PS52016">
    <property type="entry name" value="TONB_DEPENDENT_REC_3"/>
    <property type="match status" value="1"/>
</dbReference>
<dbReference type="Pfam" id="PF07715">
    <property type="entry name" value="Plug"/>
    <property type="match status" value="1"/>
</dbReference>
<dbReference type="Gene3D" id="2.170.130.10">
    <property type="entry name" value="TonB-dependent receptor, plug domain"/>
    <property type="match status" value="1"/>
</dbReference>
<evidence type="ECO:0000256" key="11">
    <source>
        <dbReference type="ARBA" id="ARBA00023237"/>
    </source>
</evidence>
<evidence type="ECO:0000256" key="13">
    <source>
        <dbReference type="PROSITE-ProRule" id="PRU10144"/>
    </source>
</evidence>
<evidence type="ECO:0000256" key="1">
    <source>
        <dbReference type="ARBA" id="ARBA00004571"/>
    </source>
</evidence>
<dbReference type="InterPro" id="IPR039426">
    <property type="entry name" value="TonB-dep_rcpt-like"/>
</dbReference>
<feature type="domain" description="TonB-dependent receptor plug" evidence="16">
    <location>
        <begin position="42"/>
        <end position="142"/>
    </location>
</feature>
<evidence type="ECO:0000256" key="12">
    <source>
        <dbReference type="PROSITE-ProRule" id="PRU01360"/>
    </source>
</evidence>
<dbReference type="PANTHER" id="PTHR30069">
    <property type="entry name" value="TONB-DEPENDENT OUTER MEMBRANE RECEPTOR"/>
    <property type="match status" value="1"/>
</dbReference>
<evidence type="ECO:0000256" key="10">
    <source>
        <dbReference type="ARBA" id="ARBA00023170"/>
    </source>
</evidence>
<feature type="domain" description="TonB-dependent receptor-like beta-barrel" evidence="15">
    <location>
        <begin position="223"/>
        <end position="671"/>
    </location>
</feature>
<evidence type="ECO:0000256" key="3">
    <source>
        <dbReference type="ARBA" id="ARBA00022448"/>
    </source>
</evidence>
<name>A0A378NAR5_MANHA</name>
<dbReference type="PANTHER" id="PTHR30069:SF29">
    <property type="entry name" value="HEMOGLOBIN AND HEMOGLOBIN-HAPTOGLOBIN-BINDING PROTEIN 1-RELATED"/>
    <property type="match status" value="1"/>
</dbReference>
<dbReference type="CDD" id="cd01347">
    <property type="entry name" value="ligand_gated_channel"/>
    <property type="match status" value="1"/>
</dbReference>
<protein>
    <submittedName>
        <fullName evidence="17">Probable hemoglobin and hemoglobin-haptoglobin-binding protein 2</fullName>
    </submittedName>
</protein>
<dbReference type="STRING" id="75985.WC39_03255"/>
<dbReference type="PROSITE" id="PS01156">
    <property type="entry name" value="TONB_DEPENDENT_REC_2"/>
    <property type="match status" value="1"/>
</dbReference>
<keyword evidence="9 12" id="KW-0472">Membrane</keyword>
<keyword evidence="8 14" id="KW-0798">TonB box</keyword>
<evidence type="ECO:0000256" key="14">
    <source>
        <dbReference type="RuleBase" id="RU003357"/>
    </source>
</evidence>
<sequence length="719" mass="79494">MQIKQTVLAIAITPFISQLSLAQETKISSIELDTIEVNEQQENLLKQQAVMSNEDLVRYSTDMGVPQTGRFGPQGFNIRGVEGNQVAVTVDGISQAASNNYATFSRYSYYNKSRPEIDTELMSDVTIEKGSSTKVGNGALGGSVNYKTKTVSDILMKGRQFGGMLKYTYNGQNKENIETAGIAADGQYADALVMYSHRQGHETQTTSKGPDIMGSGRGLPNPYKNNQYSYLAKLGLKWNDENRLELKTSKQRSKNAGQELSYSTVTLRDFLDVQEIETYGVTYLYTPKNSILENIKVAVTKQDTEISGINDQITIARGTKTDNTKRAFNTKNVEGSLGVTFKPVDLGNTEHKLSTELGYGVSDFSFDMQTYTAGITPTDQNMQSPAKTKSFHILMGDSILLTQNLSAHLNARYEQSKLHSDDNSLSDKTFNNWAGDIGLNYQLSPVWQIGYKLSRGFRTPTASEMFFNREVQGRGASQTFLANTNLKPETSLGNEISLVGNGSLGSLSVAAYHTHYRNLIDLATIGNNIYQSQNVNRAKIKGVDINGTLDLNTAWNAIPQGFELNGGFGYARGKRNDGTDLLTVQPLKALFGIGYRAVNNDWAIHLNGTYTQGKKAKYAQQYAILANTGYLSYDKSLTTYPYLSNSATVFDLIAHKKFGERAIVKVGVYNLFNKKYWTWDSLRTIGITSPGVANSITGEGLNRYLAPERYVMASVEFKF</sequence>
<keyword evidence="3 12" id="KW-0813">Transport</keyword>
<dbReference type="GO" id="GO:0044718">
    <property type="term" value="P:siderophore transmembrane transport"/>
    <property type="evidence" value="ECO:0007669"/>
    <property type="project" value="TreeGrafter"/>
</dbReference>
<dbReference type="InterPro" id="IPR010917">
    <property type="entry name" value="TonB_rcpt_CS"/>
</dbReference>
<gene>
    <name evidence="17" type="ORF">NCTC10638_03995</name>
</gene>
<evidence type="ECO:0000256" key="2">
    <source>
        <dbReference type="ARBA" id="ARBA00008143"/>
    </source>
</evidence>
<dbReference type="EMBL" id="UGPN01000002">
    <property type="protein sequence ID" value="STY64805.1"/>
    <property type="molecule type" value="Genomic_DNA"/>
</dbReference>
<keyword evidence="10" id="KW-0675">Receptor</keyword>
<dbReference type="Proteomes" id="UP000254802">
    <property type="component" value="Unassembled WGS sequence"/>
</dbReference>
<dbReference type="Gene3D" id="2.40.170.20">
    <property type="entry name" value="TonB-dependent receptor, beta-barrel domain"/>
    <property type="match status" value="1"/>
</dbReference>
<dbReference type="GO" id="GO:0015344">
    <property type="term" value="F:siderophore uptake transmembrane transporter activity"/>
    <property type="evidence" value="ECO:0007669"/>
    <property type="project" value="TreeGrafter"/>
</dbReference>
<evidence type="ECO:0000259" key="16">
    <source>
        <dbReference type="Pfam" id="PF07715"/>
    </source>
</evidence>
<dbReference type="AlphaFoldDB" id="A0A378NAR5"/>
<keyword evidence="6" id="KW-0732">Signal</keyword>
<dbReference type="Pfam" id="PF00593">
    <property type="entry name" value="TonB_dep_Rec_b-barrel"/>
    <property type="match status" value="1"/>
</dbReference>
<evidence type="ECO:0000256" key="4">
    <source>
        <dbReference type="ARBA" id="ARBA00022452"/>
    </source>
</evidence>
<dbReference type="InterPro" id="IPR036942">
    <property type="entry name" value="Beta-barrel_TonB_sf"/>
</dbReference>
<comment type="similarity">
    <text evidence="2">Belongs to the TonB-dependent receptor family. Hemoglobin/haptoglobin binding protein subfamily.</text>
</comment>
<evidence type="ECO:0000256" key="6">
    <source>
        <dbReference type="ARBA" id="ARBA00022729"/>
    </source>
</evidence>
<dbReference type="NCBIfam" id="TIGR01786">
    <property type="entry name" value="TonB-hemlactrns"/>
    <property type="match status" value="1"/>
</dbReference>
<evidence type="ECO:0000256" key="8">
    <source>
        <dbReference type="ARBA" id="ARBA00023077"/>
    </source>
</evidence>
<dbReference type="InterPro" id="IPR000531">
    <property type="entry name" value="Beta-barrel_TonB"/>
</dbReference>
<accession>A0A378NAR5</accession>